<protein>
    <submittedName>
        <fullName evidence="1">Uncharacterized protein</fullName>
    </submittedName>
</protein>
<sequence length="91" mass="10476">MSMDYRDRSHVCFLITVKVIHLANQEDVVIYHRGFQNGNQFIFLKGDTIIKQSYKFNDLALMGLINSLQKIISKIRTKEGIGCLTREKSLA</sequence>
<gene>
    <name evidence="1" type="ordered locus">TOL2_C14310</name>
</gene>
<accession>K0N6I3</accession>
<evidence type="ECO:0000313" key="1">
    <source>
        <dbReference type="EMBL" id="CCK79594.1"/>
    </source>
</evidence>
<dbReference type="AlphaFoldDB" id="K0N6I3"/>
<proteinExistence type="predicted"/>
<evidence type="ECO:0000313" key="2">
    <source>
        <dbReference type="Proteomes" id="UP000007347"/>
    </source>
</evidence>
<reference evidence="1 2" key="1">
    <citation type="journal article" date="2013" name="Environ. Microbiol.">
        <title>Complete genome, catabolic sub-proteomes and key-metabolites of Desulfobacula toluolica Tol2, a marine, aromatic compound-degrading, sulfate-reducing bacterium.</title>
        <authorList>
            <person name="Wohlbrand L."/>
            <person name="Jacob J.H."/>
            <person name="Kube M."/>
            <person name="Mussmann M."/>
            <person name="Jarling R."/>
            <person name="Beck A."/>
            <person name="Amann R."/>
            <person name="Wilkes H."/>
            <person name="Reinhardt R."/>
            <person name="Rabus R."/>
        </authorList>
    </citation>
    <scope>NUCLEOTIDE SEQUENCE [LARGE SCALE GENOMIC DNA]</scope>
    <source>
        <strain evidence="2">DSM 7467 / Tol2</strain>
    </source>
</reference>
<dbReference type="HOGENOM" id="CLU_2422177_0_0_7"/>
<organism evidence="1 2">
    <name type="scientific">Desulfobacula toluolica (strain DSM 7467 / Tol2)</name>
    <dbReference type="NCBI Taxonomy" id="651182"/>
    <lineage>
        <taxon>Bacteria</taxon>
        <taxon>Pseudomonadati</taxon>
        <taxon>Thermodesulfobacteriota</taxon>
        <taxon>Desulfobacteria</taxon>
        <taxon>Desulfobacterales</taxon>
        <taxon>Desulfobacteraceae</taxon>
        <taxon>Desulfobacula</taxon>
    </lineage>
</organism>
<dbReference type="KEGG" id="dto:TOL2_C14310"/>
<dbReference type="EMBL" id="FO203503">
    <property type="protein sequence ID" value="CCK79594.1"/>
    <property type="molecule type" value="Genomic_DNA"/>
</dbReference>
<name>K0N6I3_DESTT</name>
<keyword evidence="2" id="KW-1185">Reference proteome</keyword>
<dbReference type="Proteomes" id="UP000007347">
    <property type="component" value="Chromosome"/>
</dbReference>